<evidence type="ECO:0000313" key="2">
    <source>
        <dbReference type="Proteomes" id="UP000187429"/>
    </source>
</evidence>
<name>A0A1R1YEI8_9FUNG</name>
<evidence type="ECO:0000313" key="1">
    <source>
        <dbReference type="EMBL" id="OMJ25205.1"/>
    </source>
</evidence>
<comment type="caution">
    <text evidence="1">The sequence shown here is derived from an EMBL/GenBank/DDBJ whole genome shotgun (WGS) entry which is preliminary data.</text>
</comment>
<proteinExistence type="predicted"/>
<sequence>MESHGSVDSYQFKIIADLIIRAPASEFFRSISSYLIRKHYHLVLRQKFWWNQILGAIGNHRTHLEPLSGYKLPSACHVRSNYHESSGCTEQAHRSDGMAIVGRSLREDISTLRDAMCGLIRIEDRQEGGNLAL</sequence>
<reference evidence="2" key="1">
    <citation type="submission" date="2017-01" db="EMBL/GenBank/DDBJ databases">
        <authorList>
            <person name="Wang Y."/>
            <person name="White M."/>
            <person name="Kvist S."/>
            <person name="Moncalvo J.-M."/>
        </authorList>
    </citation>
    <scope>NUCLEOTIDE SEQUENCE [LARGE SCALE GENOMIC DNA]</scope>
    <source>
        <strain evidence="2">ID-206-W2</strain>
    </source>
</reference>
<dbReference type="Proteomes" id="UP000187429">
    <property type="component" value="Unassembled WGS sequence"/>
</dbReference>
<gene>
    <name evidence="1" type="ORF">AYI69_g4374</name>
</gene>
<protein>
    <submittedName>
        <fullName evidence="1">Uncharacterized protein</fullName>
    </submittedName>
</protein>
<dbReference type="EMBL" id="LSSM01001683">
    <property type="protein sequence ID" value="OMJ25205.1"/>
    <property type="molecule type" value="Genomic_DNA"/>
</dbReference>
<accession>A0A1R1YEI8</accession>
<organism evidence="1 2">
    <name type="scientific">Smittium culicis</name>
    <dbReference type="NCBI Taxonomy" id="133412"/>
    <lineage>
        <taxon>Eukaryota</taxon>
        <taxon>Fungi</taxon>
        <taxon>Fungi incertae sedis</taxon>
        <taxon>Zoopagomycota</taxon>
        <taxon>Kickxellomycotina</taxon>
        <taxon>Harpellomycetes</taxon>
        <taxon>Harpellales</taxon>
        <taxon>Legeriomycetaceae</taxon>
        <taxon>Smittium</taxon>
    </lineage>
</organism>
<keyword evidence="2" id="KW-1185">Reference proteome</keyword>
<dbReference type="AlphaFoldDB" id="A0A1R1YEI8"/>